<protein>
    <submittedName>
        <fullName evidence="6">TetR family transcriptional regulator</fullName>
    </submittedName>
</protein>
<keyword evidence="1" id="KW-0805">Transcription regulation</keyword>
<proteinExistence type="predicted"/>
<evidence type="ECO:0000259" key="5">
    <source>
        <dbReference type="PROSITE" id="PS50977"/>
    </source>
</evidence>
<dbReference type="InterPro" id="IPR023772">
    <property type="entry name" value="DNA-bd_HTH_TetR-type_CS"/>
</dbReference>
<dbReference type="InterPro" id="IPR009057">
    <property type="entry name" value="Homeodomain-like_sf"/>
</dbReference>
<dbReference type="RefSeq" id="WP_165181414.1">
    <property type="nucleotide sequence ID" value="NZ_JAAKZI010000009.1"/>
</dbReference>
<feature type="domain" description="HTH tetR-type" evidence="5">
    <location>
        <begin position="19"/>
        <end position="79"/>
    </location>
</feature>
<name>A0ABX0DFL0_9MICC</name>
<evidence type="ECO:0000256" key="2">
    <source>
        <dbReference type="ARBA" id="ARBA00023125"/>
    </source>
</evidence>
<evidence type="ECO:0000256" key="3">
    <source>
        <dbReference type="ARBA" id="ARBA00023163"/>
    </source>
</evidence>
<dbReference type="Gene3D" id="1.10.357.10">
    <property type="entry name" value="Tetracycline Repressor, domain 2"/>
    <property type="match status" value="1"/>
</dbReference>
<dbReference type="InterPro" id="IPR050109">
    <property type="entry name" value="HTH-type_TetR-like_transc_reg"/>
</dbReference>
<accession>A0ABX0DFL0</accession>
<evidence type="ECO:0000313" key="7">
    <source>
        <dbReference type="Proteomes" id="UP000479226"/>
    </source>
</evidence>
<dbReference type="Proteomes" id="UP000479226">
    <property type="component" value="Unassembled WGS sequence"/>
</dbReference>
<dbReference type="Pfam" id="PF00440">
    <property type="entry name" value="TetR_N"/>
    <property type="match status" value="1"/>
</dbReference>
<keyword evidence="2 4" id="KW-0238">DNA-binding</keyword>
<dbReference type="SUPFAM" id="SSF46689">
    <property type="entry name" value="Homeodomain-like"/>
    <property type="match status" value="1"/>
</dbReference>
<dbReference type="PROSITE" id="PS01081">
    <property type="entry name" value="HTH_TETR_1"/>
    <property type="match status" value="1"/>
</dbReference>
<keyword evidence="3" id="KW-0804">Transcription</keyword>
<dbReference type="PROSITE" id="PS50977">
    <property type="entry name" value="HTH_TETR_2"/>
    <property type="match status" value="1"/>
</dbReference>
<gene>
    <name evidence="6" type="ORF">G6N77_07545</name>
</gene>
<dbReference type="PANTHER" id="PTHR30055">
    <property type="entry name" value="HTH-TYPE TRANSCRIPTIONAL REGULATOR RUTR"/>
    <property type="match status" value="1"/>
</dbReference>
<comment type="caution">
    <text evidence="6">The sequence shown here is derived from an EMBL/GenBank/DDBJ whole genome shotgun (WGS) entry which is preliminary data.</text>
</comment>
<dbReference type="PANTHER" id="PTHR30055:SF234">
    <property type="entry name" value="HTH-TYPE TRANSCRIPTIONAL REGULATOR BETI"/>
    <property type="match status" value="1"/>
</dbReference>
<sequence>MTESANNCAAHGLRARKREATRSAITSAARRFTANHGLNGFTIEQLCEDVGISRRTFFNYFPSKEDAIVGHLLDEFPADAMAAFIAGGQDTGGSDAGVERGPGGLTTTLLRALFDLTVSMADQLDFTRENVHALIKVMKVEPQLMIKMMGSAEAREHEFAHIITQREGLAPDDPRALLIASLFGTMSRRASQTFFSEDNVLSYADILAGHLAQAQQFFVFSKLTFEGTR</sequence>
<keyword evidence="7" id="KW-1185">Reference proteome</keyword>
<evidence type="ECO:0000256" key="4">
    <source>
        <dbReference type="PROSITE-ProRule" id="PRU00335"/>
    </source>
</evidence>
<feature type="DNA-binding region" description="H-T-H motif" evidence="4">
    <location>
        <begin position="42"/>
        <end position="61"/>
    </location>
</feature>
<evidence type="ECO:0000256" key="1">
    <source>
        <dbReference type="ARBA" id="ARBA00023015"/>
    </source>
</evidence>
<reference evidence="6 7" key="1">
    <citation type="submission" date="2020-02" db="EMBL/GenBank/DDBJ databases">
        <title>Genome sequence of the type strain DSM 27180 of Arthrobacter silviterrae.</title>
        <authorList>
            <person name="Gao J."/>
            <person name="Sun J."/>
        </authorList>
    </citation>
    <scope>NUCLEOTIDE SEQUENCE [LARGE SCALE GENOMIC DNA]</scope>
    <source>
        <strain evidence="6 7">DSM 27180</strain>
    </source>
</reference>
<organism evidence="6 7">
    <name type="scientific">Arthrobacter silviterrae</name>
    <dbReference type="NCBI Taxonomy" id="2026658"/>
    <lineage>
        <taxon>Bacteria</taxon>
        <taxon>Bacillati</taxon>
        <taxon>Actinomycetota</taxon>
        <taxon>Actinomycetes</taxon>
        <taxon>Micrococcales</taxon>
        <taxon>Micrococcaceae</taxon>
        <taxon>Arthrobacter</taxon>
    </lineage>
</organism>
<dbReference type="InterPro" id="IPR001647">
    <property type="entry name" value="HTH_TetR"/>
</dbReference>
<evidence type="ECO:0000313" key="6">
    <source>
        <dbReference type="EMBL" id="NGN83315.1"/>
    </source>
</evidence>
<dbReference type="EMBL" id="JAAKZI010000009">
    <property type="protein sequence ID" value="NGN83315.1"/>
    <property type="molecule type" value="Genomic_DNA"/>
</dbReference>